<dbReference type="GO" id="GO:0016491">
    <property type="term" value="F:oxidoreductase activity"/>
    <property type="evidence" value="ECO:0007669"/>
    <property type="project" value="InterPro"/>
</dbReference>
<dbReference type="InterPro" id="IPR013766">
    <property type="entry name" value="Thioredoxin_domain"/>
</dbReference>
<dbReference type="SUPFAM" id="SSF52833">
    <property type="entry name" value="Thioredoxin-like"/>
    <property type="match status" value="1"/>
</dbReference>
<evidence type="ECO:0000256" key="4">
    <source>
        <dbReference type="ARBA" id="ARBA00023157"/>
    </source>
</evidence>
<dbReference type="InterPro" id="IPR000866">
    <property type="entry name" value="AhpC/TSA"/>
</dbReference>
<keyword evidence="6" id="KW-1133">Transmembrane helix</keyword>
<evidence type="ECO:0000256" key="3">
    <source>
        <dbReference type="ARBA" id="ARBA00022968"/>
    </source>
</evidence>
<dbReference type="EMBL" id="SDMR01000012">
    <property type="protein sequence ID" value="TBT94499.1"/>
    <property type="molecule type" value="Genomic_DNA"/>
</dbReference>
<dbReference type="Proteomes" id="UP000291933">
    <property type="component" value="Unassembled WGS sequence"/>
</dbReference>
<comment type="caution">
    <text evidence="8">The sequence shown here is derived from an EMBL/GenBank/DDBJ whole genome shotgun (WGS) entry which is preliminary data.</text>
</comment>
<evidence type="ECO:0000256" key="2">
    <source>
        <dbReference type="ARBA" id="ARBA00022748"/>
    </source>
</evidence>
<feature type="transmembrane region" description="Helical" evidence="6">
    <location>
        <begin position="48"/>
        <end position="68"/>
    </location>
</feature>
<keyword evidence="6" id="KW-0812">Transmembrane</keyword>
<dbReference type="GO" id="GO:0016209">
    <property type="term" value="F:antioxidant activity"/>
    <property type="evidence" value="ECO:0007669"/>
    <property type="project" value="InterPro"/>
</dbReference>
<evidence type="ECO:0000256" key="6">
    <source>
        <dbReference type="SAM" id="Phobius"/>
    </source>
</evidence>
<protein>
    <submittedName>
        <fullName evidence="8">TlpA family protein disulfide reductase</fullName>
    </submittedName>
</protein>
<dbReference type="GO" id="GO:0017004">
    <property type="term" value="P:cytochrome complex assembly"/>
    <property type="evidence" value="ECO:0007669"/>
    <property type="project" value="UniProtKB-KW"/>
</dbReference>
<feature type="domain" description="Thioredoxin" evidence="7">
    <location>
        <begin position="97"/>
        <end position="235"/>
    </location>
</feature>
<comment type="subcellular location">
    <subcellularLocation>
        <location evidence="1">Cell envelope</location>
    </subcellularLocation>
</comment>
<keyword evidence="2" id="KW-0201">Cytochrome c-type biogenesis</keyword>
<dbReference type="CDD" id="cd02966">
    <property type="entry name" value="TlpA_like_family"/>
    <property type="match status" value="1"/>
</dbReference>
<evidence type="ECO:0000256" key="5">
    <source>
        <dbReference type="ARBA" id="ARBA00023284"/>
    </source>
</evidence>
<evidence type="ECO:0000313" key="9">
    <source>
        <dbReference type="Proteomes" id="UP000291933"/>
    </source>
</evidence>
<dbReference type="OrthoDB" id="9790194at2"/>
<dbReference type="RefSeq" id="WP_131172397.1">
    <property type="nucleotide sequence ID" value="NZ_FXTL01000012.1"/>
</dbReference>
<sequence length="236" mass="24528">MSDHVDESFDEFLDDDVDEPARPVRLAPVDVLSDAPAGARERIRSSKLGTLVVLLITAAVVAGGVWLVNQGNAKNAAAQTAGGTVVKMPGISKVAPPEVGKPAQDFTITTYDGKSVSLSGLKGKAVWVTFGASWCSGCQAEVPDINAAAKAFESKGVVVLGVNISEDNAAVKAYAQRIGLMYPIGADPESAIADDYAVSAIPSHFFIDANGVVRDIRLGALSPSMMESILNKLVAS</sequence>
<dbReference type="Pfam" id="PF00578">
    <property type="entry name" value="AhpC-TSA"/>
    <property type="match status" value="1"/>
</dbReference>
<keyword evidence="6" id="KW-0472">Membrane</keyword>
<reference evidence="8 9" key="1">
    <citation type="submission" date="2019-01" db="EMBL/GenBank/DDBJ databases">
        <title>Lactibacter flavus gen. nov., sp. nov., a novel bacterium of the family Propionibacteriaceae isolated from raw milk and dairy products.</title>
        <authorList>
            <person name="Huptas C."/>
            <person name="Wenning M."/>
            <person name="Breitenwieser F."/>
            <person name="Doll E."/>
            <person name="Von Neubeck M."/>
            <person name="Busse H.-J."/>
            <person name="Scherer S."/>
        </authorList>
    </citation>
    <scope>NUCLEOTIDE SEQUENCE [LARGE SCALE GENOMIC DNA]</scope>
    <source>
        <strain evidence="8 9">DSM 22130</strain>
    </source>
</reference>
<gene>
    <name evidence="8" type="ORF">ET996_09855</name>
</gene>
<keyword evidence="5" id="KW-0676">Redox-active center</keyword>
<keyword evidence="3" id="KW-0735">Signal-anchor</keyword>
<dbReference type="PANTHER" id="PTHR42852:SF6">
    <property type="entry name" value="THIOL:DISULFIDE INTERCHANGE PROTEIN DSBE"/>
    <property type="match status" value="1"/>
</dbReference>
<keyword evidence="9" id="KW-1185">Reference proteome</keyword>
<accession>A0A4Q9KLH2</accession>
<dbReference type="Gene3D" id="3.40.30.10">
    <property type="entry name" value="Glutaredoxin"/>
    <property type="match status" value="1"/>
</dbReference>
<dbReference type="InterPro" id="IPR050553">
    <property type="entry name" value="Thioredoxin_ResA/DsbE_sf"/>
</dbReference>
<keyword evidence="4" id="KW-1015">Disulfide bond</keyword>
<evidence type="ECO:0000313" key="8">
    <source>
        <dbReference type="EMBL" id="TBT94499.1"/>
    </source>
</evidence>
<dbReference type="PANTHER" id="PTHR42852">
    <property type="entry name" value="THIOL:DISULFIDE INTERCHANGE PROTEIN DSBE"/>
    <property type="match status" value="1"/>
</dbReference>
<dbReference type="InterPro" id="IPR036249">
    <property type="entry name" value="Thioredoxin-like_sf"/>
</dbReference>
<dbReference type="AlphaFoldDB" id="A0A4Q9KLH2"/>
<dbReference type="GO" id="GO:0030313">
    <property type="term" value="C:cell envelope"/>
    <property type="evidence" value="ECO:0007669"/>
    <property type="project" value="UniProtKB-SubCell"/>
</dbReference>
<dbReference type="PROSITE" id="PS51352">
    <property type="entry name" value="THIOREDOXIN_2"/>
    <property type="match status" value="1"/>
</dbReference>
<organism evidence="8 9">
    <name type="scientific">Propioniciclava tarda</name>
    <dbReference type="NCBI Taxonomy" id="433330"/>
    <lineage>
        <taxon>Bacteria</taxon>
        <taxon>Bacillati</taxon>
        <taxon>Actinomycetota</taxon>
        <taxon>Actinomycetes</taxon>
        <taxon>Propionibacteriales</taxon>
        <taxon>Propionibacteriaceae</taxon>
        <taxon>Propioniciclava</taxon>
    </lineage>
</organism>
<name>A0A4Q9KLH2_PROTD</name>
<evidence type="ECO:0000259" key="7">
    <source>
        <dbReference type="PROSITE" id="PS51352"/>
    </source>
</evidence>
<evidence type="ECO:0000256" key="1">
    <source>
        <dbReference type="ARBA" id="ARBA00004196"/>
    </source>
</evidence>
<proteinExistence type="predicted"/>